<dbReference type="InterPro" id="IPR019422">
    <property type="entry name" value="7TM_GPCR_serpentine_rcpt_Srh"/>
</dbReference>
<dbReference type="Pfam" id="PF10318">
    <property type="entry name" value="7TM_GPCR_Srh"/>
    <property type="match status" value="1"/>
</dbReference>
<keyword evidence="1" id="KW-0472">Membrane</keyword>
<reference evidence="2" key="1">
    <citation type="submission" date="2020-10" db="EMBL/GenBank/DDBJ databases">
        <authorList>
            <person name="Kikuchi T."/>
        </authorList>
    </citation>
    <scope>NUCLEOTIDE SEQUENCE</scope>
    <source>
        <strain evidence="2">NKZ352</strain>
    </source>
</reference>
<gene>
    <name evidence="2" type="ORF">CAUJ_LOCUS14195</name>
</gene>
<comment type="caution">
    <text evidence="2">The sequence shown here is derived from an EMBL/GenBank/DDBJ whole genome shotgun (WGS) entry which is preliminary data.</text>
</comment>
<sequence length="272" mass="30854">MSLDLNNLAVLLVSSHGVFAILGFGAYGVLNDVFTPIAQLKIAMFLLAAVIVFTTALFEYRHHATLPPHSRLNFSTRTRNAPCKIEESATDPRTTFFFTYKEVLTVLFFIFLCALLPGMEMIFYSVDSYLRIKSPSSTISSQTRQYQLNFLRALLIQECAPVLIAYPEPVFYFFLSSFTWVMSINEHNMLTPFVEFQGAMGLLAAVIVSTTALFEYRHHATLSSNSRLNFSTRTRVLIFVIRFFAGCSAAIALQLVSDELEREKKYWIQVSE</sequence>
<accession>A0A8S1HP92</accession>
<keyword evidence="1" id="KW-0812">Transmembrane</keyword>
<dbReference type="AlphaFoldDB" id="A0A8S1HP92"/>
<name>A0A8S1HP92_9PELO</name>
<organism evidence="2 3">
    <name type="scientific">Caenorhabditis auriculariae</name>
    <dbReference type="NCBI Taxonomy" id="2777116"/>
    <lineage>
        <taxon>Eukaryota</taxon>
        <taxon>Metazoa</taxon>
        <taxon>Ecdysozoa</taxon>
        <taxon>Nematoda</taxon>
        <taxon>Chromadorea</taxon>
        <taxon>Rhabditida</taxon>
        <taxon>Rhabditina</taxon>
        <taxon>Rhabditomorpha</taxon>
        <taxon>Rhabditoidea</taxon>
        <taxon>Rhabditidae</taxon>
        <taxon>Peloderinae</taxon>
        <taxon>Caenorhabditis</taxon>
    </lineage>
</organism>
<dbReference type="Proteomes" id="UP000835052">
    <property type="component" value="Unassembled WGS sequence"/>
</dbReference>
<evidence type="ECO:0000313" key="2">
    <source>
        <dbReference type="EMBL" id="CAD6198289.1"/>
    </source>
</evidence>
<proteinExistence type="predicted"/>
<protein>
    <submittedName>
        <fullName evidence="2">Uncharacterized protein</fullName>
    </submittedName>
</protein>
<dbReference type="EMBL" id="CAJGYM010000121">
    <property type="protein sequence ID" value="CAD6198289.1"/>
    <property type="molecule type" value="Genomic_DNA"/>
</dbReference>
<feature type="transmembrane region" description="Helical" evidence="1">
    <location>
        <begin position="42"/>
        <end position="60"/>
    </location>
</feature>
<feature type="transmembrane region" description="Helical" evidence="1">
    <location>
        <begin position="236"/>
        <end position="256"/>
    </location>
</feature>
<evidence type="ECO:0000256" key="1">
    <source>
        <dbReference type="SAM" id="Phobius"/>
    </source>
</evidence>
<feature type="transmembrane region" description="Helical" evidence="1">
    <location>
        <begin position="6"/>
        <end position="30"/>
    </location>
</feature>
<feature type="transmembrane region" description="Helical" evidence="1">
    <location>
        <begin position="196"/>
        <end position="216"/>
    </location>
</feature>
<evidence type="ECO:0000313" key="3">
    <source>
        <dbReference type="Proteomes" id="UP000835052"/>
    </source>
</evidence>
<keyword evidence="1" id="KW-1133">Transmembrane helix</keyword>
<feature type="transmembrane region" description="Helical" evidence="1">
    <location>
        <begin position="103"/>
        <end position="126"/>
    </location>
</feature>
<keyword evidence="3" id="KW-1185">Reference proteome</keyword>